<evidence type="ECO:0000313" key="4">
    <source>
        <dbReference type="EMBL" id="KKR40760.1"/>
    </source>
</evidence>
<dbReference type="Pfam" id="PF05193">
    <property type="entry name" value="Peptidase_M16_C"/>
    <property type="match status" value="1"/>
</dbReference>
<dbReference type="AlphaFoldDB" id="A0A0G0T0V9"/>
<dbReference type="GO" id="GO:0046872">
    <property type="term" value="F:metal ion binding"/>
    <property type="evidence" value="ECO:0007669"/>
    <property type="project" value="InterPro"/>
</dbReference>
<feature type="domain" description="Peptidase M16 N-terminal" evidence="2">
    <location>
        <begin position="15"/>
        <end position="169"/>
    </location>
</feature>
<feature type="domain" description="Peptidase M16 C-terminal" evidence="3">
    <location>
        <begin position="180"/>
        <end position="358"/>
    </location>
</feature>
<dbReference type="InterPro" id="IPR011765">
    <property type="entry name" value="Pept_M16_N"/>
</dbReference>
<dbReference type="SUPFAM" id="SSF63411">
    <property type="entry name" value="LuxS/MPP-like metallohydrolase"/>
    <property type="match status" value="2"/>
</dbReference>
<organism evidence="4 5">
    <name type="scientific">Candidatus Yanofskybacteria bacterium GW2011_GWE2_40_11</name>
    <dbReference type="NCBI Taxonomy" id="1619033"/>
    <lineage>
        <taxon>Bacteria</taxon>
        <taxon>Candidatus Yanofskyibacteriota</taxon>
    </lineage>
</organism>
<accession>A0A0G0T0V9</accession>
<dbReference type="PANTHER" id="PTHR11851">
    <property type="entry name" value="METALLOPROTEASE"/>
    <property type="match status" value="1"/>
</dbReference>
<reference evidence="4 5" key="1">
    <citation type="journal article" date="2015" name="Nature">
        <title>rRNA introns, odd ribosomes, and small enigmatic genomes across a large radiation of phyla.</title>
        <authorList>
            <person name="Brown C.T."/>
            <person name="Hug L.A."/>
            <person name="Thomas B.C."/>
            <person name="Sharon I."/>
            <person name="Castelle C.J."/>
            <person name="Singh A."/>
            <person name="Wilkins M.J."/>
            <person name="Williams K.H."/>
            <person name="Banfield J.F."/>
        </authorList>
    </citation>
    <scope>NUCLEOTIDE SEQUENCE [LARGE SCALE GENOMIC DNA]</scope>
</reference>
<gene>
    <name evidence="4" type="ORF">UT75_C0005G0068</name>
</gene>
<comment type="similarity">
    <text evidence="1">Belongs to the peptidase M16 family.</text>
</comment>
<protein>
    <submittedName>
        <fullName evidence="4">Peptidase M16 domain-containing protein</fullName>
    </submittedName>
</protein>
<dbReference type="PANTHER" id="PTHR11851:SF49">
    <property type="entry name" value="MITOCHONDRIAL-PROCESSING PEPTIDASE SUBUNIT ALPHA"/>
    <property type="match status" value="1"/>
</dbReference>
<sequence length="431" mass="48452">MRLVIPQELDNGAMVYSQYDPTSSTHLGATCVRAGSIYDPQGNVSGKRPLRGLAHLVEHMKGRESKKYSVDDVYKIIHIILGGLSACDISVDHVCTTFGTTMVESKGNLIKALDMFFSLLKDGILSEDGLSIEKAAINQESALTGSSPGDLLQSSLYKAVYTSNPIRHPIDGYMNEVETATLADVRAFVRRYYVARNMFFVALGPDKNTALELGSRYLKFLPNGSQPILDYDHSDDFPRIGSTRSNVEVMPMPDNMRHHLLAVGFPTETYFSEDGLALDILAEILKYRLIILLREANRIFRNGVYHTPVDTDRSFVHGLIVAEVASRSEEYIKYCETIILQEFARLREELVSKEVFEGFRSAARFQPLVAFKSYPDILAHLIMAAAANGDKDMKHLNSFKERFARVTRNSLRNVANKYFTKEYVRVLIRPA</sequence>
<dbReference type="InterPro" id="IPR011249">
    <property type="entry name" value="Metalloenz_LuxS/M16"/>
</dbReference>
<dbReference type="Pfam" id="PF00675">
    <property type="entry name" value="Peptidase_M16"/>
    <property type="match status" value="1"/>
</dbReference>
<dbReference type="Gene3D" id="3.30.830.10">
    <property type="entry name" value="Metalloenzyme, LuxS/M16 peptidase-like"/>
    <property type="match status" value="2"/>
</dbReference>
<evidence type="ECO:0000256" key="1">
    <source>
        <dbReference type="ARBA" id="ARBA00007261"/>
    </source>
</evidence>
<dbReference type="Proteomes" id="UP000034072">
    <property type="component" value="Unassembled WGS sequence"/>
</dbReference>
<comment type="caution">
    <text evidence="4">The sequence shown here is derived from an EMBL/GenBank/DDBJ whole genome shotgun (WGS) entry which is preliminary data.</text>
</comment>
<dbReference type="InterPro" id="IPR007863">
    <property type="entry name" value="Peptidase_M16_C"/>
</dbReference>
<dbReference type="EMBL" id="LBXZ01000005">
    <property type="protein sequence ID" value="KKR40760.1"/>
    <property type="molecule type" value="Genomic_DNA"/>
</dbReference>
<dbReference type="InterPro" id="IPR050361">
    <property type="entry name" value="MPP/UQCRC_Complex"/>
</dbReference>
<name>A0A0G0T0V9_9BACT</name>
<evidence type="ECO:0000313" key="5">
    <source>
        <dbReference type="Proteomes" id="UP000034072"/>
    </source>
</evidence>
<evidence type="ECO:0000259" key="2">
    <source>
        <dbReference type="Pfam" id="PF00675"/>
    </source>
</evidence>
<evidence type="ECO:0000259" key="3">
    <source>
        <dbReference type="Pfam" id="PF05193"/>
    </source>
</evidence>
<proteinExistence type="inferred from homology"/>